<sequence>MIVGPKLLHAGNSSCTGYHFFKCLYW</sequence>
<reference evidence="1" key="2">
    <citation type="journal article" date="2015" name="Data Brief">
        <title>Shoot transcriptome of the giant reed, Arundo donax.</title>
        <authorList>
            <person name="Barrero R.A."/>
            <person name="Guerrero F.D."/>
            <person name="Moolhuijzen P."/>
            <person name="Goolsby J.A."/>
            <person name="Tidwell J."/>
            <person name="Bellgard S.E."/>
            <person name="Bellgard M.I."/>
        </authorList>
    </citation>
    <scope>NUCLEOTIDE SEQUENCE</scope>
    <source>
        <tissue evidence="1">Shoot tissue taken approximately 20 cm above the soil surface</tissue>
    </source>
</reference>
<dbReference type="EMBL" id="GBRH01233664">
    <property type="protein sequence ID" value="JAD64231.1"/>
    <property type="molecule type" value="Transcribed_RNA"/>
</dbReference>
<reference evidence="1" key="1">
    <citation type="submission" date="2014-09" db="EMBL/GenBank/DDBJ databases">
        <authorList>
            <person name="Magalhaes I.L.F."/>
            <person name="Oliveira U."/>
            <person name="Santos F.R."/>
            <person name="Vidigal T.H.D.A."/>
            <person name="Brescovit A.D."/>
            <person name="Santos A.J."/>
        </authorList>
    </citation>
    <scope>NUCLEOTIDE SEQUENCE</scope>
    <source>
        <tissue evidence="1">Shoot tissue taken approximately 20 cm above the soil surface</tissue>
    </source>
</reference>
<evidence type="ECO:0000313" key="1">
    <source>
        <dbReference type="EMBL" id="JAD64231.1"/>
    </source>
</evidence>
<protein>
    <submittedName>
        <fullName evidence="1">Uncharacterized protein</fullName>
    </submittedName>
</protein>
<dbReference type="AlphaFoldDB" id="A0A0A9BLH7"/>
<organism evidence="1">
    <name type="scientific">Arundo donax</name>
    <name type="common">Giant reed</name>
    <name type="synonym">Donax arundinaceus</name>
    <dbReference type="NCBI Taxonomy" id="35708"/>
    <lineage>
        <taxon>Eukaryota</taxon>
        <taxon>Viridiplantae</taxon>
        <taxon>Streptophyta</taxon>
        <taxon>Embryophyta</taxon>
        <taxon>Tracheophyta</taxon>
        <taxon>Spermatophyta</taxon>
        <taxon>Magnoliopsida</taxon>
        <taxon>Liliopsida</taxon>
        <taxon>Poales</taxon>
        <taxon>Poaceae</taxon>
        <taxon>PACMAD clade</taxon>
        <taxon>Arundinoideae</taxon>
        <taxon>Arundineae</taxon>
        <taxon>Arundo</taxon>
    </lineage>
</organism>
<name>A0A0A9BLH7_ARUDO</name>
<accession>A0A0A9BLH7</accession>
<proteinExistence type="predicted"/>